<dbReference type="AlphaFoldDB" id="A0A8J8VZI9"/>
<feature type="compositionally biased region" description="Low complexity" evidence="6">
    <location>
        <begin position="347"/>
        <end position="381"/>
    </location>
</feature>
<evidence type="ECO:0000256" key="7">
    <source>
        <dbReference type="SAM" id="Phobius"/>
    </source>
</evidence>
<feature type="region of interest" description="Disordered" evidence="6">
    <location>
        <begin position="249"/>
        <end position="384"/>
    </location>
</feature>
<dbReference type="PANTHER" id="PTHR31082">
    <property type="entry name" value="PHEROMONE-REGULATED MEMBRANE PROTEIN 10"/>
    <property type="match status" value="1"/>
</dbReference>
<accession>A0A8J8VZI9</accession>
<comment type="subcellular location">
    <subcellularLocation>
        <location evidence="1">Membrane</location>
        <topology evidence="1">Multi-pass membrane protein</topology>
    </subcellularLocation>
</comment>
<evidence type="ECO:0000256" key="2">
    <source>
        <dbReference type="ARBA" id="ARBA00022692"/>
    </source>
</evidence>
<dbReference type="InterPro" id="IPR024528">
    <property type="entry name" value="ThrE_2"/>
</dbReference>
<protein>
    <recommendedName>
        <fullName evidence="12">Threonine/serine exporter-like N-terminal domain-containing protein</fullName>
    </recommendedName>
</protein>
<evidence type="ECO:0000256" key="1">
    <source>
        <dbReference type="ARBA" id="ARBA00004141"/>
    </source>
</evidence>
<name>A0A8J8VZI9_9EURO</name>
<dbReference type="Proteomes" id="UP000631181">
    <property type="component" value="Unassembled WGS sequence"/>
</dbReference>
<feature type="compositionally biased region" description="Low complexity" evidence="6">
    <location>
        <begin position="312"/>
        <end position="323"/>
    </location>
</feature>
<evidence type="ECO:0000313" key="11">
    <source>
        <dbReference type="Proteomes" id="UP000631181"/>
    </source>
</evidence>
<dbReference type="PANTHER" id="PTHR31082:SF4">
    <property type="entry name" value="PHEROMONE-REGULATED MEMBRANE PROTEIN 10"/>
    <property type="match status" value="1"/>
</dbReference>
<dbReference type="GO" id="GO:0016020">
    <property type="term" value="C:membrane"/>
    <property type="evidence" value="ECO:0007669"/>
    <property type="project" value="UniProtKB-SubCell"/>
</dbReference>
<feature type="transmembrane region" description="Helical" evidence="7">
    <location>
        <begin position="725"/>
        <end position="744"/>
    </location>
</feature>
<feature type="transmembrane region" description="Helical" evidence="7">
    <location>
        <begin position="516"/>
        <end position="535"/>
    </location>
</feature>
<dbReference type="OrthoDB" id="413008at2759"/>
<feature type="transmembrane region" description="Helical" evidence="7">
    <location>
        <begin position="633"/>
        <end position="656"/>
    </location>
</feature>
<feature type="domain" description="Threonine/serine exporter-like N-terminal" evidence="8">
    <location>
        <begin position="408"/>
        <end position="653"/>
    </location>
</feature>
<evidence type="ECO:0000259" key="8">
    <source>
        <dbReference type="Pfam" id="PF06738"/>
    </source>
</evidence>
<evidence type="ECO:0000256" key="5">
    <source>
        <dbReference type="ARBA" id="ARBA00034125"/>
    </source>
</evidence>
<gene>
    <name evidence="10" type="ORF">PECM_008250</name>
</gene>
<keyword evidence="4 7" id="KW-0472">Membrane</keyword>
<comment type="caution">
    <text evidence="10">The sequence shown here is derived from an EMBL/GenBank/DDBJ whole genome shotgun (WGS) entry which is preliminary data.</text>
</comment>
<feature type="transmembrane region" description="Helical" evidence="7">
    <location>
        <begin position="751"/>
        <end position="775"/>
    </location>
</feature>
<dbReference type="Pfam" id="PF06738">
    <property type="entry name" value="ThrE"/>
    <property type="match status" value="1"/>
</dbReference>
<evidence type="ECO:0000256" key="4">
    <source>
        <dbReference type="ARBA" id="ARBA00023136"/>
    </source>
</evidence>
<evidence type="ECO:0000313" key="10">
    <source>
        <dbReference type="EMBL" id="KAF7714488.1"/>
    </source>
</evidence>
<evidence type="ECO:0008006" key="12">
    <source>
        <dbReference type="Google" id="ProtNLM"/>
    </source>
</evidence>
<reference evidence="10" key="1">
    <citation type="journal article" date="2020" name="Front. Microbiol.">
        <title>Gene regulatory networks of Penicillium echinulatum 2HH and Penicillium oxalicum 114-2 inferred by a computational biology approach.</title>
        <authorList>
            <person name="Lenz A.R."/>
            <person name="Galan-Vasquez E."/>
            <person name="Balbinot E."/>
            <person name="De Abreu F.P."/>
            <person name="De Oliveira N.S."/>
            <person name="Da Rosa L.O."/>
            <person name="De Avila E Silva S."/>
            <person name="Camassola M."/>
            <person name="Dillon A.J.P."/>
            <person name="Perez-Rueda E."/>
        </authorList>
    </citation>
    <scope>NUCLEOTIDE SEQUENCE</scope>
    <source>
        <strain evidence="10">S1M29</strain>
    </source>
</reference>
<evidence type="ECO:0000256" key="3">
    <source>
        <dbReference type="ARBA" id="ARBA00022989"/>
    </source>
</evidence>
<feature type="region of interest" description="Disordered" evidence="6">
    <location>
        <begin position="74"/>
        <end position="100"/>
    </location>
</feature>
<evidence type="ECO:0000256" key="6">
    <source>
        <dbReference type="SAM" id="MobiDB-lite"/>
    </source>
</evidence>
<proteinExistence type="inferred from homology"/>
<feature type="transmembrane region" description="Helical" evidence="7">
    <location>
        <begin position="701"/>
        <end position="719"/>
    </location>
</feature>
<comment type="similarity">
    <text evidence="5">Belongs to the ThrE exporter (TC 2.A.79) family.</text>
</comment>
<feature type="compositionally biased region" description="Basic and acidic residues" evidence="6">
    <location>
        <begin position="272"/>
        <end position="282"/>
    </location>
</feature>
<dbReference type="GO" id="GO:0022857">
    <property type="term" value="F:transmembrane transporter activity"/>
    <property type="evidence" value="ECO:0007669"/>
    <property type="project" value="InterPro"/>
</dbReference>
<evidence type="ECO:0000259" key="9">
    <source>
        <dbReference type="Pfam" id="PF12821"/>
    </source>
</evidence>
<dbReference type="InterPro" id="IPR051361">
    <property type="entry name" value="ThrE/Ser_Exporter"/>
</dbReference>
<feature type="domain" description="Threonine/Serine exporter ThrE" evidence="9">
    <location>
        <begin position="682"/>
        <end position="779"/>
    </location>
</feature>
<dbReference type="EMBL" id="WIWV01000083">
    <property type="protein sequence ID" value="KAF7714488.1"/>
    <property type="molecule type" value="Genomic_DNA"/>
</dbReference>
<feature type="transmembrane region" description="Helical" evidence="7">
    <location>
        <begin position="599"/>
        <end position="621"/>
    </location>
</feature>
<feature type="compositionally biased region" description="Polar residues" evidence="6">
    <location>
        <begin position="249"/>
        <end position="271"/>
    </location>
</feature>
<sequence>MPQQDSQMFLISPAHSLHVMERETPLPPFASRVKFVVEGSAPRQLPPPTVLEAHRLGHLESSQLPQRPAPAANIPVIQGSRTSQRPLQRPSGEDESPHASVDVTGLKISRFTPRSSTEWNRNRIFYGATAKWNGKGRSRCYARQRAKRLISLLRRPRKDSKSNFHRENLATAFDSPSSRTLVFVGACNESTVIGSDVQRLNFDNSSVASLSLADVKAQEHSTDPCCFRSAMPGNYVSSMFSHEFNPFASSGGNRSASPDSLSGHVSPTQQGRDSESSFERPRQFRNGILSSILKLHDQTRRNSSSTRDLLGDSRNSSVSDGSSTRAGSLDSTWKPQRPKKWYEKPPSRSSGSFSGSSKLPSPLNLLRRSRSSGATAATGSGPRRWAKPRLEDEIRITIHIAELLSRQRYLVKLCRALMKYGAPTHRLEESMRMTARVLEIDAQFLYIPDCMIISFDDASTHTTEVKVVRSAQGIDLGRLADIHEIYKEVIHDVIGVEEAIQRLDETMKRHNKFHTLFLIFIHGCASASVGPFAFGARPIDMPIAFVLGCLLGVLQLILYPKSSLYSNVFEISAAVLTSFLARAFGSIRYQGEPMFCFSALAQSSIALILPGYTVLCASLELQSRSLVAGSVRMVYAIIYSMFLGFGVTIGTAVYGLLDSEATTEYTCPPSPIRNEYLQRFPFVLCFTVCLALVNHSKWKQLPVMLIISLSGYVVSYFSSKRFFSNTQVSNALGAFVIGVLGNVYSRVRHGLAAAAMLPAIFVLVPSGLAASGSLISGITSAEGMTGAPYGVIANGTQGFMDAARNMTTTQTRNQNYGVAFDIGYGMIQVAIGTSVGLFLAALMVYPLGKKRSGLFSF</sequence>
<feature type="transmembrane region" description="Helical" evidence="7">
    <location>
        <begin position="541"/>
        <end position="559"/>
    </location>
</feature>
<organism evidence="10 11">
    <name type="scientific">Penicillium ucsense</name>
    <dbReference type="NCBI Taxonomy" id="2839758"/>
    <lineage>
        <taxon>Eukaryota</taxon>
        <taxon>Fungi</taxon>
        <taxon>Dikarya</taxon>
        <taxon>Ascomycota</taxon>
        <taxon>Pezizomycotina</taxon>
        <taxon>Eurotiomycetes</taxon>
        <taxon>Eurotiomycetidae</taxon>
        <taxon>Eurotiales</taxon>
        <taxon>Aspergillaceae</taxon>
        <taxon>Penicillium</taxon>
    </lineage>
</organism>
<feature type="transmembrane region" description="Helical" evidence="7">
    <location>
        <begin position="676"/>
        <end position="694"/>
    </location>
</feature>
<dbReference type="InterPro" id="IPR010619">
    <property type="entry name" value="ThrE-like_N"/>
</dbReference>
<feature type="transmembrane region" description="Helical" evidence="7">
    <location>
        <begin position="822"/>
        <end position="845"/>
    </location>
</feature>
<dbReference type="Pfam" id="PF12821">
    <property type="entry name" value="ThrE_2"/>
    <property type="match status" value="1"/>
</dbReference>
<keyword evidence="2 7" id="KW-0812">Transmembrane</keyword>
<keyword evidence="11" id="KW-1185">Reference proteome</keyword>
<feature type="compositionally biased region" description="Polar residues" evidence="6">
    <location>
        <begin position="324"/>
        <end position="334"/>
    </location>
</feature>
<keyword evidence="3 7" id="KW-1133">Transmembrane helix</keyword>